<dbReference type="InterPro" id="IPR015422">
    <property type="entry name" value="PyrdxlP-dep_Trfase_small"/>
</dbReference>
<proteinExistence type="inferred from homology"/>
<dbReference type="FunFam" id="3.40.640.10:FF:000030">
    <property type="entry name" value="Low-specificity L-threonine aldolase"/>
    <property type="match status" value="1"/>
</dbReference>
<dbReference type="Proteomes" id="UP000054821">
    <property type="component" value="Unassembled WGS sequence"/>
</dbReference>
<dbReference type="AlphaFoldDB" id="A0A2P4ZJ80"/>
<evidence type="ECO:0000256" key="2">
    <source>
        <dbReference type="ARBA" id="ARBA00006966"/>
    </source>
</evidence>
<evidence type="ECO:0000313" key="7">
    <source>
        <dbReference type="EMBL" id="PON24315.1"/>
    </source>
</evidence>
<feature type="modified residue" description="N6-(pyridoxal phosphate)lysine" evidence="5">
    <location>
        <position position="264"/>
    </location>
</feature>
<name>A0A2P4ZJ80_9HYPO</name>
<sequence length="410" mass="43778">MRGSVFSAFISASNTASLLRRQTARTLGRQQVAKRHLSSCSARNNAAIMGSSEGSNAWVGVKGAGSLDLRSDVMTTPTPSMLAAISRCSLRDDVFNEDPTTQDLEAHVAKLTGKEAGLFVLSGTMGNQVSLRSLLVQPPHAVLADHRSHIILYEAGGVSSLTGATVKPVVPKNGIYLTLEDVKANVVISDNVHDCPTRVISLENTLNGMIMPLSEVQRISQFARENGIKMHCDGARLWEAVVAGAGTLKEFCAQFDTLSLCFSKGLGAPVGSIIVGDKKTLQHARWTRKAIGGGMRQPGFITACARVAVDETFGTKDDGSDGLLKQGHETAKKVEALWTGLGGKLVHPVHTNMAWLDIEAAGCSTEKFTELSKAEGLTVGGGRLVTHYQIAQNGEEVLARLERVFKKVFA</sequence>
<evidence type="ECO:0000256" key="4">
    <source>
        <dbReference type="ARBA" id="ARBA00023239"/>
    </source>
</evidence>
<dbReference type="Gene3D" id="3.90.1150.10">
    <property type="entry name" value="Aspartate Aminotransferase, domain 1"/>
    <property type="match status" value="1"/>
</dbReference>
<comment type="cofactor">
    <cofactor evidence="1">
        <name>pyridoxal 5'-phosphate</name>
        <dbReference type="ChEBI" id="CHEBI:597326"/>
    </cofactor>
</comment>
<organism evidence="7 8">
    <name type="scientific">Trichoderma gamsii</name>
    <dbReference type="NCBI Taxonomy" id="398673"/>
    <lineage>
        <taxon>Eukaryota</taxon>
        <taxon>Fungi</taxon>
        <taxon>Dikarya</taxon>
        <taxon>Ascomycota</taxon>
        <taxon>Pezizomycotina</taxon>
        <taxon>Sordariomycetes</taxon>
        <taxon>Hypocreomycetidae</taxon>
        <taxon>Hypocreales</taxon>
        <taxon>Hypocreaceae</taxon>
        <taxon>Trichoderma</taxon>
    </lineage>
</organism>
<dbReference type="Pfam" id="PF01212">
    <property type="entry name" value="Beta_elim_lyase"/>
    <property type="match status" value="1"/>
</dbReference>
<accession>A0A2P4ZJ80</accession>
<dbReference type="PANTHER" id="PTHR48097">
    <property type="entry name" value="L-THREONINE ALDOLASE-RELATED"/>
    <property type="match status" value="1"/>
</dbReference>
<dbReference type="InterPro" id="IPR015424">
    <property type="entry name" value="PyrdxlP-dep_Trfase"/>
</dbReference>
<dbReference type="GO" id="GO:0008732">
    <property type="term" value="F:L-allo-threonine aldolase activity"/>
    <property type="evidence" value="ECO:0007669"/>
    <property type="project" value="TreeGrafter"/>
</dbReference>
<comment type="similarity">
    <text evidence="2">Belongs to the threonine aldolase family.</text>
</comment>
<gene>
    <name evidence="7" type="ORF">TGAM01_v206647</name>
</gene>
<dbReference type="InterPro" id="IPR023603">
    <property type="entry name" value="Low_specificity_L-TA-like"/>
</dbReference>
<comment type="caution">
    <text evidence="7">The sequence shown here is derived from an EMBL/GenBank/DDBJ whole genome shotgun (WGS) entry which is preliminary data.</text>
</comment>
<evidence type="ECO:0000256" key="1">
    <source>
        <dbReference type="ARBA" id="ARBA00001933"/>
    </source>
</evidence>
<evidence type="ECO:0000256" key="5">
    <source>
        <dbReference type="PIRSR" id="PIRSR017617-1"/>
    </source>
</evidence>
<feature type="domain" description="Aromatic amino acid beta-eliminating lyase/threonine aldolase" evidence="6">
    <location>
        <begin position="68"/>
        <end position="359"/>
    </location>
</feature>
<dbReference type="STRING" id="398673.A0A2P4ZJ80"/>
<evidence type="ECO:0000259" key="6">
    <source>
        <dbReference type="Pfam" id="PF01212"/>
    </source>
</evidence>
<dbReference type="PANTHER" id="PTHR48097:SF9">
    <property type="entry name" value="L-THREONINE ALDOLASE"/>
    <property type="match status" value="1"/>
</dbReference>
<dbReference type="InterPro" id="IPR001597">
    <property type="entry name" value="ArAA_b-elim_lyase/Thr_aldolase"/>
</dbReference>
<dbReference type="CDD" id="cd06502">
    <property type="entry name" value="TA_like"/>
    <property type="match status" value="1"/>
</dbReference>
<dbReference type="GO" id="GO:0005829">
    <property type="term" value="C:cytosol"/>
    <property type="evidence" value="ECO:0007669"/>
    <property type="project" value="TreeGrafter"/>
</dbReference>
<dbReference type="GeneID" id="29990658"/>
<reference evidence="7 8" key="1">
    <citation type="journal article" date="2016" name="Genome Announc.">
        <title>Draft Whole-Genome Sequence of Trichoderma gamsii T6085, a Promising Biocontrol Agent of Fusarium Head Blight on Wheat.</title>
        <authorList>
            <person name="Baroncelli R."/>
            <person name="Zapparata A."/>
            <person name="Piaggeschi G."/>
            <person name="Sarrocco S."/>
            <person name="Vannacci G."/>
        </authorList>
    </citation>
    <scope>NUCLEOTIDE SEQUENCE [LARGE SCALE GENOMIC DNA]</scope>
    <source>
        <strain evidence="7 8">T6085</strain>
    </source>
</reference>
<dbReference type="GO" id="GO:0006567">
    <property type="term" value="P:L-threonine catabolic process"/>
    <property type="evidence" value="ECO:0007669"/>
    <property type="project" value="TreeGrafter"/>
</dbReference>
<protein>
    <submittedName>
        <fullName evidence="7">Threonine aldolase</fullName>
    </submittedName>
</protein>
<dbReference type="InterPro" id="IPR015421">
    <property type="entry name" value="PyrdxlP-dep_Trfase_major"/>
</dbReference>
<dbReference type="SUPFAM" id="SSF53383">
    <property type="entry name" value="PLP-dependent transferases"/>
    <property type="match status" value="1"/>
</dbReference>
<evidence type="ECO:0000313" key="8">
    <source>
        <dbReference type="Proteomes" id="UP000054821"/>
    </source>
</evidence>
<dbReference type="GO" id="GO:0006545">
    <property type="term" value="P:glycine biosynthetic process"/>
    <property type="evidence" value="ECO:0007669"/>
    <property type="project" value="TreeGrafter"/>
</dbReference>
<keyword evidence="4" id="KW-0456">Lyase</keyword>
<dbReference type="EMBL" id="JPDN02000023">
    <property type="protein sequence ID" value="PON24315.1"/>
    <property type="molecule type" value="Genomic_DNA"/>
</dbReference>
<keyword evidence="8" id="KW-1185">Reference proteome</keyword>
<dbReference type="Gene3D" id="3.40.640.10">
    <property type="entry name" value="Type I PLP-dependent aspartate aminotransferase-like (Major domain)"/>
    <property type="match status" value="1"/>
</dbReference>
<dbReference type="RefSeq" id="XP_018656218.2">
    <property type="nucleotide sequence ID" value="XM_018810575.2"/>
</dbReference>
<evidence type="ECO:0000256" key="3">
    <source>
        <dbReference type="ARBA" id="ARBA00022898"/>
    </source>
</evidence>
<keyword evidence="3" id="KW-0663">Pyridoxal phosphate</keyword>
<dbReference type="NCBIfam" id="NF041359">
    <property type="entry name" value="GntG_guanitoxin"/>
    <property type="match status" value="1"/>
</dbReference>
<dbReference type="PIRSF" id="PIRSF017617">
    <property type="entry name" value="Thr_aldolase"/>
    <property type="match status" value="1"/>
</dbReference>